<dbReference type="AlphaFoldDB" id="A0A6H1ZBN6"/>
<sequence>MSQEFIAEPVADHNAAPADTGADDHQASEDAARDAAAAVVDSPSEFGQPMDPEPAEDGEPPAEPAGAAEPKTPPEPAEPPPKKPTRKERQQAYRVGQQQRMARQAERKLQENQTVLNQIAAREAAIEVERRHWDSFERDVRNDPAGALSRRYGISHELLTGSVLDAQSIHPGQRTELDQLKTELAELKNNLTTQQQQAQQRQQQAHHQNLVEEDIQWAVGIADTKDAAEFPFLSALHPALREQLTRAEHAKVMREDPQIHPRDFLDRLDELAEPWVNHIRGQDGNGRQSVQQGTGDPRSISQRAKAPGRVNARAAAEPAGRRELTEEQLRANAIRVAEEASRG</sequence>
<dbReference type="EMBL" id="MT143980">
    <property type="protein sequence ID" value="QJA44787.1"/>
    <property type="molecule type" value="Genomic_DNA"/>
</dbReference>
<feature type="coiled-coil region" evidence="1">
    <location>
        <begin position="170"/>
        <end position="204"/>
    </location>
</feature>
<reference evidence="3" key="1">
    <citation type="submission" date="2020-03" db="EMBL/GenBank/DDBJ databases">
        <title>The deep terrestrial virosphere.</title>
        <authorList>
            <person name="Holmfeldt K."/>
            <person name="Nilsson E."/>
            <person name="Simone D."/>
            <person name="Lopez-Fernandez M."/>
            <person name="Wu X."/>
            <person name="de Brujin I."/>
            <person name="Lundin D."/>
            <person name="Andersson A."/>
            <person name="Bertilsson S."/>
            <person name="Dopson M."/>
        </authorList>
    </citation>
    <scope>NUCLEOTIDE SEQUENCE</scope>
    <source>
        <strain evidence="3">TM448A00147</strain>
    </source>
</reference>
<protein>
    <submittedName>
        <fullName evidence="3">Uncharacterized protein</fullName>
    </submittedName>
</protein>
<feature type="compositionally biased region" description="Basic and acidic residues" evidence="2">
    <location>
        <begin position="22"/>
        <end position="33"/>
    </location>
</feature>
<evidence type="ECO:0000313" key="3">
    <source>
        <dbReference type="EMBL" id="QJA44787.1"/>
    </source>
</evidence>
<feature type="region of interest" description="Disordered" evidence="2">
    <location>
        <begin position="279"/>
        <end position="326"/>
    </location>
</feature>
<keyword evidence="1" id="KW-0175">Coiled coil</keyword>
<feature type="compositionally biased region" description="Low complexity" evidence="2">
    <location>
        <begin position="309"/>
        <end position="318"/>
    </location>
</feature>
<feature type="compositionally biased region" description="Low complexity" evidence="2">
    <location>
        <begin position="34"/>
        <end position="45"/>
    </location>
</feature>
<evidence type="ECO:0000256" key="1">
    <source>
        <dbReference type="SAM" id="Coils"/>
    </source>
</evidence>
<proteinExistence type="predicted"/>
<organism evidence="3">
    <name type="scientific">viral metagenome</name>
    <dbReference type="NCBI Taxonomy" id="1070528"/>
    <lineage>
        <taxon>unclassified sequences</taxon>
        <taxon>metagenomes</taxon>
        <taxon>organismal metagenomes</taxon>
    </lineage>
</organism>
<feature type="region of interest" description="Disordered" evidence="2">
    <location>
        <begin position="1"/>
        <end position="109"/>
    </location>
</feature>
<feature type="compositionally biased region" description="Polar residues" evidence="2">
    <location>
        <begin position="285"/>
        <end position="302"/>
    </location>
</feature>
<evidence type="ECO:0000256" key="2">
    <source>
        <dbReference type="SAM" id="MobiDB-lite"/>
    </source>
</evidence>
<name>A0A6H1ZBN6_9ZZZZ</name>
<accession>A0A6H1ZBN6</accession>
<gene>
    <name evidence="3" type="ORF">TM448A00147_0046</name>
</gene>